<reference evidence="2" key="1">
    <citation type="submission" date="2017-09" db="EMBL/GenBank/DDBJ databases">
        <title>The Reconstruction of 2,631 Draft Metagenome-Assembled Genomes from the Global Oceans.</title>
        <authorList>
            <person name="Tully B.J."/>
            <person name="Graham E.D."/>
            <person name="Heidelberg J.F."/>
        </authorList>
    </citation>
    <scope>NUCLEOTIDE SEQUENCE [LARGE SCALE GENOMIC DNA]</scope>
</reference>
<dbReference type="PROSITE" id="PS51257">
    <property type="entry name" value="PROKAR_LIPOPROTEIN"/>
    <property type="match status" value="1"/>
</dbReference>
<dbReference type="EMBL" id="NZBD01000008">
    <property type="protein sequence ID" value="MAG18109.1"/>
    <property type="molecule type" value="Genomic_DNA"/>
</dbReference>
<sequence length="341" mass="38043">MKHFLFLALILILLFSGCSQPPEPEPTELPNDFEITYTSHAMHLDWGGFEFETSASGNASLINTMGLAMEARKDFSVTKEELLEVYKVIVANNFFSLNESYYDPSIMDGGEEVISITAHGNSKRVSVVNFYQPQFDAVGAKISELITKKLGLNAFDMKSFCSEKKIECEERPLFECGDAECAISDDACEEWSEYCAWDSSEDPTHPLELTPEYCNKLQNREECIEHCSDDLCSQELCDTLMFEASECTECGPGCCEKCTNLSSCSLTFCEVAWVLPYGGAWEFGGCQNINLCMSFEETCASLSNNYEGYAVAVAVEDDSETAKLYQEISELLEQAYADECN</sequence>
<protein>
    <submittedName>
        <fullName evidence="1">Uncharacterized protein</fullName>
    </submittedName>
</protein>
<accession>A0A2D6LPJ5</accession>
<organism evidence="1 2">
    <name type="scientific">Candidatus Iainarchaeum sp</name>
    <dbReference type="NCBI Taxonomy" id="3101447"/>
    <lineage>
        <taxon>Archaea</taxon>
        <taxon>Candidatus Iainarchaeota</taxon>
        <taxon>Candidatus Iainarchaeia</taxon>
        <taxon>Candidatus Iainarchaeales</taxon>
        <taxon>Candidatus Iainarchaeaceae</taxon>
        <taxon>Candidatus Iainarchaeum</taxon>
    </lineage>
</organism>
<proteinExistence type="predicted"/>
<comment type="caution">
    <text evidence="1">The sequence shown here is derived from an EMBL/GenBank/DDBJ whole genome shotgun (WGS) entry which is preliminary data.</text>
</comment>
<dbReference type="AlphaFoldDB" id="A0A2D6LPJ5"/>
<evidence type="ECO:0000313" key="1">
    <source>
        <dbReference type="EMBL" id="MAG18109.1"/>
    </source>
</evidence>
<dbReference type="Proteomes" id="UP000226712">
    <property type="component" value="Unassembled WGS sequence"/>
</dbReference>
<name>A0A2D6LPJ5_9ARCH</name>
<gene>
    <name evidence="1" type="ORF">CL944_01390</name>
</gene>
<evidence type="ECO:0000313" key="2">
    <source>
        <dbReference type="Proteomes" id="UP000226712"/>
    </source>
</evidence>